<reference evidence="6" key="1">
    <citation type="submission" date="2016-02" db="EMBL/GenBank/DDBJ databases">
        <authorList>
            <person name="Wibberg D."/>
        </authorList>
    </citation>
    <scope>NUCLEOTIDE SEQUENCE [LARGE SCALE GENOMIC DNA]</scope>
</reference>
<evidence type="ECO:0000256" key="2">
    <source>
        <dbReference type="SAM" id="MobiDB-lite"/>
    </source>
</evidence>
<evidence type="ECO:0000313" key="6">
    <source>
        <dbReference type="Proteomes" id="UP000199013"/>
    </source>
</evidence>
<evidence type="ECO:0000259" key="4">
    <source>
        <dbReference type="PROSITE" id="PS50901"/>
    </source>
</evidence>
<gene>
    <name evidence="5" type="ORF">FDG2_0120</name>
</gene>
<dbReference type="InterPro" id="IPR027417">
    <property type="entry name" value="P-loop_NTPase"/>
</dbReference>
<dbReference type="GO" id="GO:0051301">
    <property type="term" value="P:cell division"/>
    <property type="evidence" value="ECO:0007669"/>
    <property type="project" value="UniProtKB-KW"/>
</dbReference>
<proteinExistence type="predicted"/>
<evidence type="ECO:0000256" key="1">
    <source>
        <dbReference type="PROSITE-ProRule" id="PRU00289"/>
    </source>
</evidence>
<keyword evidence="6" id="KW-1185">Reference proteome</keyword>
<dbReference type="AlphaFoldDB" id="A0A1C3NST8"/>
<evidence type="ECO:0000313" key="5">
    <source>
        <dbReference type="EMBL" id="SBW17232.1"/>
    </source>
</evidence>
<feature type="domain" description="FtsK" evidence="4">
    <location>
        <begin position="307"/>
        <end position="494"/>
    </location>
</feature>
<dbReference type="SUPFAM" id="SSF52540">
    <property type="entry name" value="P-loop containing nucleoside triphosphate hydrolases"/>
    <property type="match status" value="1"/>
</dbReference>
<keyword evidence="3" id="KW-0812">Transmembrane</keyword>
<keyword evidence="5" id="KW-0131">Cell cycle</keyword>
<protein>
    <submittedName>
        <fullName evidence="5">Cell division protein FtsK</fullName>
    </submittedName>
</protein>
<feature type="region of interest" description="Disordered" evidence="2">
    <location>
        <begin position="645"/>
        <end position="672"/>
    </location>
</feature>
<keyword evidence="3" id="KW-1133">Transmembrane helix</keyword>
<feature type="transmembrane region" description="Helical" evidence="3">
    <location>
        <begin position="126"/>
        <end position="149"/>
    </location>
</feature>
<keyword evidence="1" id="KW-0547">Nucleotide-binding</keyword>
<dbReference type="GO" id="GO:0003677">
    <property type="term" value="F:DNA binding"/>
    <property type="evidence" value="ECO:0007669"/>
    <property type="project" value="InterPro"/>
</dbReference>
<dbReference type="PROSITE" id="PS50901">
    <property type="entry name" value="FTSK"/>
    <property type="match status" value="1"/>
</dbReference>
<accession>A0A1C3NST8</accession>
<dbReference type="GO" id="GO:0005524">
    <property type="term" value="F:ATP binding"/>
    <property type="evidence" value="ECO:0007669"/>
    <property type="project" value="UniProtKB-UniRule"/>
</dbReference>
<dbReference type="InterPro" id="IPR002543">
    <property type="entry name" value="FtsK_dom"/>
</dbReference>
<dbReference type="EMBL" id="FLUV01000052">
    <property type="protein sequence ID" value="SBW17232.1"/>
    <property type="molecule type" value="Genomic_DNA"/>
</dbReference>
<keyword evidence="3" id="KW-0472">Membrane</keyword>
<dbReference type="Proteomes" id="UP000199013">
    <property type="component" value="Unassembled WGS sequence"/>
</dbReference>
<organism evidence="5 6">
    <name type="scientific">Candidatus Protofrankia californiensis</name>
    <dbReference type="NCBI Taxonomy" id="1839754"/>
    <lineage>
        <taxon>Bacteria</taxon>
        <taxon>Bacillati</taxon>
        <taxon>Actinomycetota</taxon>
        <taxon>Actinomycetes</taxon>
        <taxon>Frankiales</taxon>
        <taxon>Frankiaceae</taxon>
        <taxon>Protofrankia</taxon>
    </lineage>
</organism>
<keyword evidence="1" id="KW-0067">ATP-binding</keyword>
<keyword evidence="5" id="KW-0132">Cell division</keyword>
<name>A0A1C3NST8_9ACTN</name>
<sequence>MPADDESGRESLALAAGRRVARGAFQVGRGHGVWAQQAIDATTHAAIREQIRRARAAGDREALAGWLDHLRQAKADRRQRLLNLPVALRSAVISVVVLVAFLAGLLLLAGVVVAVTRPLGMTWDGYWSALASIGDIVATLIAVAVRVVLWGAGPAWLVAAYRAGGGESVPGWLATSSDTDIDLAIDESTIAQALAALRIPQIRDHLKTAPLQYLTTARRDGRGTHAVIRLPIGVTAERISARRADLASGLHRLAKEVWPTTGSEAGVLDLWVADKGALAEGAGPYPLLTEGAVDTFKGVPFGRTLRGNPLTAPIMERNTITGGMPGQGKSSAARVIMAGVALDPTAELRIWVPDANFDFEAFRPRCSRYVMGAETEKIEQILRDLRELHAEVQARGQLLISYEIPAVTRQLASKGVGLHPLVCLLEEAHVAITHKKHGEEIGQLLVDIVRLGRKRGIHLIVSTQAPTKDSMPRDVTRNCSNGIAYAVGDHVANDALLGQGAYRAGHRATELIPGTDRGTAIVKGFTGERSEIAQTYFIDVAQVPGIIRRSLEAITRSGRALPGTGTARAIPAHEEARDHLADIHTALRAEKRVRTQSVLIRLAEMDDHYAEWSFGDLRAALAEHDLEPGKSDGVMVVRLDDIQRAITERSERDSEEGQGGNPGSGSSPYPPP</sequence>
<feature type="binding site" evidence="1">
    <location>
        <begin position="323"/>
        <end position="330"/>
    </location>
    <ligand>
        <name>ATP</name>
        <dbReference type="ChEBI" id="CHEBI:30616"/>
    </ligand>
</feature>
<dbReference type="Gene3D" id="3.40.50.300">
    <property type="entry name" value="P-loop containing nucleotide triphosphate hydrolases"/>
    <property type="match status" value="1"/>
</dbReference>
<feature type="transmembrane region" description="Helical" evidence="3">
    <location>
        <begin position="86"/>
        <end position="114"/>
    </location>
</feature>
<evidence type="ECO:0000256" key="3">
    <source>
        <dbReference type="SAM" id="Phobius"/>
    </source>
</evidence>